<dbReference type="InterPro" id="IPR000847">
    <property type="entry name" value="LysR_HTH_N"/>
</dbReference>
<dbReference type="SUPFAM" id="SSF46785">
    <property type="entry name" value="Winged helix' DNA-binding domain"/>
    <property type="match status" value="1"/>
</dbReference>
<feature type="domain" description="HTH lysR-type" evidence="5">
    <location>
        <begin position="1"/>
        <end position="59"/>
    </location>
</feature>
<keyword evidence="3" id="KW-0238">DNA-binding</keyword>
<keyword evidence="4" id="KW-0804">Transcription</keyword>
<evidence type="ECO:0000256" key="3">
    <source>
        <dbReference type="ARBA" id="ARBA00023125"/>
    </source>
</evidence>
<dbReference type="EMBL" id="BPFH01000003">
    <property type="protein sequence ID" value="GIT95070.1"/>
    <property type="molecule type" value="Genomic_DNA"/>
</dbReference>
<name>A0ABQ4NLF8_9RHOB</name>
<dbReference type="InterPro" id="IPR036388">
    <property type="entry name" value="WH-like_DNA-bd_sf"/>
</dbReference>
<organism evidence="6 7">
    <name type="scientific">Jannaschia pagri</name>
    <dbReference type="NCBI Taxonomy" id="2829797"/>
    <lineage>
        <taxon>Bacteria</taxon>
        <taxon>Pseudomonadati</taxon>
        <taxon>Pseudomonadota</taxon>
        <taxon>Alphaproteobacteria</taxon>
        <taxon>Rhodobacterales</taxon>
        <taxon>Roseobacteraceae</taxon>
        <taxon>Jannaschia</taxon>
    </lineage>
</organism>
<comment type="caution">
    <text evidence="6">The sequence shown here is derived from an EMBL/GenBank/DDBJ whole genome shotgun (WGS) entry which is preliminary data.</text>
</comment>
<keyword evidence="2" id="KW-0805">Transcription regulation</keyword>
<accession>A0ABQ4NLF8</accession>
<dbReference type="InterPro" id="IPR005119">
    <property type="entry name" value="LysR_subst-bd"/>
</dbReference>
<dbReference type="SUPFAM" id="SSF53850">
    <property type="entry name" value="Periplasmic binding protein-like II"/>
    <property type="match status" value="1"/>
</dbReference>
<dbReference type="InterPro" id="IPR058163">
    <property type="entry name" value="LysR-type_TF_proteobact-type"/>
</dbReference>
<evidence type="ECO:0000256" key="2">
    <source>
        <dbReference type="ARBA" id="ARBA00023015"/>
    </source>
</evidence>
<dbReference type="Gene3D" id="1.10.10.10">
    <property type="entry name" value="Winged helix-like DNA-binding domain superfamily/Winged helix DNA-binding domain"/>
    <property type="match status" value="1"/>
</dbReference>
<reference evidence="6 7" key="1">
    <citation type="submission" date="2021-05" db="EMBL/GenBank/DDBJ databases">
        <title>Bacteria Genome sequencing.</title>
        <authorList>
            <person name="Takabe Y."/>
            <person name="Nakajima Y."/>
            <person name="Suzuki S."/>
            <person name="Shiozaki T."/>
        </authorList>
    </citation>
    <scope>NUCLEOTIDE SEQUENCE [LARGE SCALE GENOMIC DNA]</scope>
    <source>
        <strain evidence="6 7">AI_62</strain>
    </source>
</reference>
<proteinExistence type="inferred from homology"/>
<evidence type="ECO:0000313" key="6">
    <source>
        <dbReference type="EMBL" id="GIT95070.1"/>
    </source>
</evidence>
<dbReference type="Proteomes" id="UP000786693">
    <property type="component" value="Unassembled WGS sequence"/>
</dbReference>
<dbReference type="Pfam" id="PF00126">
    <property type="entry name" value="HTH_1"/>
    <property type="match status" value="1"/>
</dbReference>
<gene>
    <name evidence="6" type="ORF">JANAI62_16930</name>
</gene>
<evidence type="ECO:0000313" key="7">
    <source>
        <dbReference type="Proteomes" id="UP000786693"/>
    </source>
</evidence>
<dbReference type="PANTHER" id="PTHR30537">
    <property type="entry name" value="HTH-TYPE TRANSCRIPTIONAL REGULATOR"/>
    <property type="match status" value="1"/>
</dbReference>
<dbReference type="PANTHER" id="PTHR30537:SF3">
    <property type="entry name" value="TRANSCRIPTIONAL REGULATORY PROTEIN"/>
    <property type="match status" value="1"/>
</dbReference>
<evidence type="ECO:0000256" key="4">
    <source>
        <dbReference type="ARBA" id="ARBA00023163"/>
    </source>
</evidence>
<keyword evidence="7" id="KW-1185">Reference proteome</keyword>
<evidence type="ECO:0000256" key="1">
    <source>
        <dbReference type="ARBA" id="ARBA00009437"/>
    </source>
</evidence>
<protein>
    <submittedName>
        <fullName evidence="6">LysR family transcriptional regulator</fullName>
    </submittedName>
</protein>
<dbReference type="InterPro" id="IPR036390">
    <property type="entry name" value="WH_DNA-bd_sf"/>
</dbReference>
<evidence type="ECO:0000259" key="5">
    <source>
        <dbReference type="PROSITE" id="PS50931"/>
    </source>
</evidence>
<dbReference type="PROSITE" id="PS50931">
    <property type="entry name" value="HTH_LYSR"/>
    <property type="match status" value="1"/>
</dbReference>
<dbReference type="Gene3D" id="3.40.190.290">
    <property type="match status" value="1"/>
</dbReference>
<dbReference type="Pfam" id="PF03466">
    <property type="entry name" value="LysR_substrate"/>
    <property type="match status" value="1"/>
</dbReference>
<dbReference type="RefSeq" id="WP_220748591.1">
    <property type="nucleotide sequence ID" value="NZ_BPFH01000003.1"/>
</dbReference>
<comment type="similarity">
    <text evidence="1">Belongs to the LysR transcriptional regulatory family.</text>
</comment>
<sequence length="299" mass="32713">MNTWSDIAVFLAVMRQGSAAAAARTLGTNQTTVSRRIERLERSLGLKLFDAGPRGAQPTPPAHRLLPDAEAVEAAAQALRNTADGLTRRLSGKIHVTAHPTAVRYAAGLLHRFERLHPEAHVTVDAETRTMSLEDGEADVAVRPGARLVGDTLVARKLFDHPWGFYGSEAYLARHGTPSSFAEMAQHRLVALSGDLGLVEPMAMARDRLPPVREVSETETLYGVIGLVRAGEGLGFLPRAEGDTEVGLTYCFSEPDLIQTHWLVTTQTGHADPLIRAFFRFCAEEVPRLLAELPREWRA</sequence>